<evidence type="ECO:0000313" key="6">
    <source>
        <dbReference type="Proteomes" id="UP001500751"/>
    </source>
</evidence>
<evidence type="ECO:0000256" key="2">
    <source>
        <dbReference type="ARBA" id="ARBA00023125"/>
    </source>
</evidence>
<evidence type="ECO:0000259" key="4">
    <source>
        <dbReference type="PROSITE" id="PS50043"/>
    </source>
</evidence>
<evidence type="ECO:0000256" key="1">
    <source>
        <dbReference type="ARBA" id="ARBA00023015"/>
    </source>
</evidence>
<dbReference type="PRINTS" id="PR00038">
    <property type="entry name" value="HTHLUXR"/>
</dbReference>
<name>A0ABP5GSA4_9ACTN</name>
<protein>
    <recommendedName>
        <fullName evidence="4">HTH luxR-type domain-containing protein</fullName>
    </recommendedName>
</protein>
<dbReference type="Pfam" id="PF00196">
    <property type="entry name" value="GerE"/>
    <property type="match status" value="1"/>
</dbReference>
<dbReference type="PROSITE" id="PS50043">
    <property type="entry name" value="HTH_LUXR_2"/>
    <property type="match status" value="1"/>
</dbReference>
<dbReference type="EMBL" id="BAAAQN010000061">
    <property type="protein sequence ID" value="GAA2055419.1"/>
    <property type="molecule type" value="Genomic_DNA"/>
</dbReference>
<accession>A0ABP5GSA4</accession>
<evidence type="ECO:0000256" key="3">
    <source>
        <dbReference type="ARBA" id="ARBA00023163"/>
    </source>
</evidence>
<dbReference type="SUPFAM" id="SSF46894">
    <property type="entry name" value="C-terminal effector domain of the bipartite response regulators"/>
    <property type="match status" value="1"/>
</dbReference>
<dbReference type="InterPro" id="IPR036388">
    <property type="entry name" value="WH-like_DNA-bd_sf"/>
</dbReference>
<dbReference type="SMART" id="SM00421">
    <property type="entry name" value="HTH_LUXR"/>
    <property type="match status" value="1"/>
</dbReference>
<feature type="domain" description="HTH luxR-type" evidence="4">
    <location>
        <begin position="18"/>
        <end position="83"/>
    </location>
</feature>
<dbReference type="Proteomes" id="UP001500751">
    <property type="component" value="Unassembled WGS sequence"/>
</dbReference>
<keyword evidence="3" id="KW-0804">Transcription</keyword>
<reference evidence="6" key="1">
    <citation type="journal article" date="2019" name="Int. J. Syst. Evol. Microbiol.">
        <title>The Global Catalogue of Microorganisms (GCM) 10K type strain sequencing project: providing services to taxonomists for standard genome sequencing and annotation.</title>
        <authorList>
            <consortium name="The Broad Institute Genomics Platform"/>
            <consortium name="The Broad Institute Genome Sequencing Center for Infectious Disease"/>
            <person name="Wu L."/>
            <person name="Ma J."/>
        </authorList>
    </citation>
    <scope>NUCLEOTIDE SEQUENCE [LARGE SCALE GENOMIC DNA]</scope>
    <source>
        <strain evidence="6">JCM 16014</strain>
    </source>
</reference>
<keyword evidence="2" id="KW-0238">DNA-binding</keyword>
<gene>
    <name evidence="5" type="ORF">GCM10009839_75050</name>
</gene>
<keyword evidence="6" id="KW-1185">Reference proteome</keyword>
<comment type="caution">
    <text evidence="5">The sequence shown here is derived from an EMBL/GenBank/DDBJ whole genome shotgun (WGS) entry which is preliminary data.</text>
</comment>
<dbReference type="PANTHER" id="PTHR44688">
    <property type="entry name" value="DNA-BINDING TRANSCRIPTIONAL ACTIVATOR DEVR_DOSR"/>
    <property type="match status" value="1"/>
</dbReference>
<keyword evidence="1" id="KW-0805">Transcription regulation</keyword>
<dbReference type="Gene3D" id="1.10.10.10">
    <property type="entry name" value="Winged helix-like DNA-binding domain superfamily/Winged helix DNA-binding domain"/>
    <property type="match status" value="1"/>
</dbReference>
<evidence type="ECO:0000313" key="5">
    <source>
        <dbReference type="EMBL" id="GAA2055419.1"/>
    </source>
</evidence>
<dbReference type="InterPro" id="IPR016032">
    <property type="entry name" value="Sig_transdc_resp-reg_C-effctor"/>
</dbReference>
<proteinExistence type="predicted"/>
<dbReference type="InterPro" id="IPR000792">
    <property type="entry name" value="Tscrpt_reg_LuxR_C"/>
</dbReference>
<organism evidence="5 6">
    <name type="scientific">Catenulispora yoronensis</name>
    <dbReference type="NCBI Taxonomy" id="450799"/>
    <lineage>
        <taxon>Bacteria</taxon>
        <taxon>Bacillati</taxon>
        <taxon>Actinomycetota</taxon>
        <taxon>Actinomycetes</taxon>
        <taxon>Catenulisporales</taxon>
        <taxon>Catenulisporaceae</taxon>
        <taxon>Catenulispora</taxon>
    </lineage>
</organism>
<dbReference type="PANTHER" id="PTHR44688:SF16">
    <property type="entry name" value="DNA-BINDING TRANSCRIPTIONAL ACTIVATOR DEVR_DOSR"/>
    <property type="match status" value="1"/>
</dbReference>
<sequence length="89" mass="9639">MLVAGRTPPDVVSLIRSIRAFRPELSPREGEVVAYIAAGFTHDQTATRIGLSPHTVDTYLRRVRAKLNAGTTAELIRLSLTGAATRRPG</sequence>